<dbReference type="InterPro" id="IPR001584">
    <property type="entry name" value="Integrase_cat-core"/>
</dbReference>
<evidence type="ECO:0000256" key="2">
    <source>
        <dbReference type="ARBA" id="ARBA00022695"/>
    </source>
</evidence>
<keyword evidence="3" id="KW-0540">Nuclease</keyword>
<reference evidence="16" key="1">
    <citation type="submission" date="2021-03" db="EMBL/GenBank/DDBJ databases">
        <title>Draft genome sequence of rust myrtle Austropuccinia psidii MF-1, a brazilian biotype.</title>
        <authorList>
            <person name="Quecine M.C."/>
            <person name="Pachon D.M.R."/>
            <person name="Bonatelli M.L."/>
            <person name="Correr F.H."/>
            <person name="Franceschini L.M."/>
            <person name="Leite T.F."/>
            <person name="Margarido G.R.A."/>
            <person name="Almeida C.A."/>
            <person name="Ferrarezi J.A."/>
            <person name="Labate C.A."/>
        </authorList>
    </citation>
    <scope>NUCLEOTIDE SEQUENCE</scope>
    <source>
        <strain evidence="16">MF-1</strain>
    </source>
</reference>
<dbReference type="AlphaFoldDB" id="A0A9Q3IRL0"/>
<dbReference type="GO" id="GO:0016787">
    <property type="term" value="F:hydrolase activity"/>
    <property type="evidence" value="ECO:0007669"/>
    <property type="project" value="UniProtKB-KW"/>
</dbReference>
<evidence type="ECO:0000256" key="3">
    <source>
        <dbReference type="ARBA" id="ARBA00022722"/>
    </source>
</evidence>
<evidence type="ECO:0000313" key="17">
    <source>
        <dbReference type="Proteomes" id="UP000765509"/>
    </source>
</evidence>
<dbReference type="GO" id="GO:0003887">
    <property type="term" value="F:DNA-directed DNA polymerase activity"/>
    <property type="evidence" value="ECO:0007669"/>
    <property type="project" value="UniProtKB-KW"/>
</dbReference>
<feature type="domain" description="Integrase catalytic" evidence="15">
    <location>
        <begin position="11"/>
        <end position="163"/>
    </location>
</feature>
<evidence type="ECO:0000256" key="8">
    <source>
        <dbReference type="ARBA" id="ARBA00022884"/>
    </source>
</evidence>
<dbReference type="PANTHER" id="PTHR42648">
    <property type="entry name" value="TRANSPOSASE, PUTATIVE-RELATED"/>
    <property type="match status" value="1"/>
</dbReference>
<comment type="caution">
    <text evidence="16">The sequence shown here is derived from an EMBL/GenBank/DDBJ whole genome shotgun (WGS) entry which is preliminary data.</text>
</comment>
<comment type="catalytic activity">
    <reaction evidence="14">
        <text>DNA(n) + a 2'-deoxyribonucleoside 5'-triphosphate = DNA(n+1) + diphosphate</text>
        <dbReference type="Rhea" id="RHEA:22508"/>
        <dbReference type="Rhea" id="RHEA-COMP:17339"/>
        <dbReference type="Rhea" id="RHEA-COMP:17340"/>
        <dbReference type="ChEBI" id="CHEBI:33019"/>
        <dbReference type="ChEBI" id="CHEBI:61560"/>
        <dbReference type="ChEBI" id="CHEBI:173112"/>
        <dbReference type="EC" id="2.7.7.7"/>
    </reaction>
</comment>
<dbReference type="InterPro" id="IPR012337">
    <property type="entry name" value="RNaseH-like_sf"/>
</dbReference>
<dbReference type="GO" id="GO:0046872">
    <property type="term" value="F:metal ion binding"/>
    <property type="evidence" value="ECO:0007669"/>
    <property type="project" value="UniProtKB-KW"/>
</dbReference>
<evidence type="ECO:0000256" key="1">
    <source>
        <dbReference type="ARBA" id="ARBA00022578"/>
    </source>
</evidence>
<keyword evidence="10" id="KW-0695">RNA-directed DNA polymerase</keyword>
<dbReference type="InterPro" id="IPR039537">
    <property type="entry name" value="Retrotran_Ty1/copia-like"/>
</dbReference>
<organism evidence="16 17">
    <name type="scientific">Austropuccinia psidii MF-1</name>
    <dbReference type="NCBI Taxonomy" id="1389203"/>
    <lineage>
        <taxon>Eukaryota</taxon>
        <taxon>Fungi</taxon>
        <taxon>Dikarya</taxon>
        <taxon>Basidiomycota</taxon>
        <taxon>Pucciniomycotina</taxon>
        <taxon>Pucciniomycetes</taxon>
        <taxon>Pucciniales</taxon>
        <taxon>Sphaerophragmiaceae</taxon>
        <taxon>Austropuccinia</taxon>
    </lineage>
</organism>
<dbReference type="GO" id="GO:0003723">
    <property type="term" value="F:RNA binding"/>
    <property type="evidence" value="ECO:0007669"/>
    <property type="project" value="UniProtKB-KW"/>
</dbReference>
<protein>
    <recommendedName>
        <fullName evidence="15">Integrase catalytic domain-containing protein</fullName>
    </recommendedName>
</protein>
<keyword evidence="1" id="KW-0815">Transposition</keyword>
<keyword evidence="2" id="KW-0548">Nucleotidyltransferase</keyword>
<proteinExistence type="predicted"/>
<comment type="catalytic activity">
    <reaction evidence="13">
        <text>DNA(n) + a 2'-deoxyribonucleoside 5'-triphosphate = DNA(n+1) + diphosphate</text>
        <dbReference type="Rhea" id="RHEA:22508"/>
        <dbReference type="Rhea" id="RHEA-COMP:17339"/>
        <dbReference type="Rhea" id="RHEA-COMP:17340"/>
        <dbReference type="ChEBI" id="CHEBI:33019"/>
        <dbReference type="ChEBI" id="CHEBI:61560"/>
        <dbReference type="ChEBI" id="CHEBI:173112"/>
        <dbReference type="EC" id="2.7.7.49"/>
    </reaction>
</comment>
<keyword evidence="9" id="KW-0229">DNA integration</keyword>
<evidence type="ECO:0000256" key="4">
    <source>
        <dbReference type="ARBA" id="ARBA00022723"/>
    </source>
</evidence>
<dbReference type="PROSITE" id="PS50994">
    <property type="entry name" value="INTEGRASE"/>
    <property type="match status" value="1"/>
</dbReference>
<evidence type="ECO:0000256" key="13">
    <source>
        <dbReference type="ARBA" id="ARBA00048173"/>
    </source>
</evidence>
<name>A0A9Q3IRL0_9BASI</name>
<dbReference type="Proteomes" id="UP000765509">
    <property type="component" value="Unassembled WGS sequence"/>
</dbReference>
<accession>A0A9Q3IRL0</accession>
<dbReference type="InterPro" id="IPR036397">
    <property type="entry name" value="RNaseH_sf"/>
</dbReference>
<keyword evidence="7" id="KW-0460">Magnesium</keyword>
<dbReference type="OrthoDB" id="7691805at2759"/>
<evidence type="ECO:0000259" key="15">
    <source>
        <dbReference type="PROSITE" id="PS50994"/>
    </source>
</evidence>
<evidence type="ECO:0000256" key="11">
    <source>
        <dbReference type="ARBA" id="ARBA00022932"/>
    </source>
</evidence>
<evidence type="ECO:0000256" key="5">
    <source>
        <dbReference type="ARBA" id="ARBA00022759"/>
    </source>
</evidence>
<dbReference type="GO" id="GO:0006310">
    <property type="term" value="P:DNA recombination"/>
    <property type="evidence" value="ECO:0007669"/>
    <property type="project" value="UniProtKB-KW"/>
</dbReference>
<gene>
    <name evidence="16" type="ORF">O181_088414</name>
</gene>
<evidence type="ECO:0000256" key="7">
    <source>
        <dbReference type="ARBA" id="ARBA00022842"/>
    </source>
</evidence>
<evidence type="ECO:0000313" key="16">
    <source>
        <dbReference type="EMBL" id="MBW0548699.1"/>
    </source>
</evidence>
<dbReference type="GO" id="GO:0015074">
    <property type="term" value="P:DNA integration"/>
    <property type="evidence" value="ECO:0007669"/>
    <property type="project" value="UniProtKB-KW"/>
</dbReference>
<keyword evidence="6" id="KW-0378">Hydrolase</keyword>
<dbReference type="EMBL" id="AVOT02053942">
    <property type="protein sequence ID" value="MBW0548699.1"/>
    <property type="molecule type" value="Genomic_DNA"/>
</dbReference>
<dbReference type="GO" id="GO:0005634">
    <property type="term" value="C:nucleus"/>
    <property type="evidence" value="ECO:0007669"/>
    <property type="project" value="UniProtKB-ARBA"/>
</dbReference>
<sequence>MQYSVLRSSEKVVEPMNVATDNLMGKFEDAVPYGGRYAITIQDMGLKYGDCHILTQKSDSTPVLLKVMAMWEKKTVKKIKAFRSNNFRKLCNFELENWCHIQGTVHEKSLPYNHKQNGFIEKYNRTIADIGRTLLCEYSLRWEFWEFAFTSSFQERMKRCFRS</sequence>
<keyword evidence="4" id="KW-0479">Metal-binding</keyword>
<evidence type="ECO:0000256" key="14">
    <source>
        <dbReference type="ARBA" id="ARBA00049244"/>
    </source>
</evidence>
<evidence type="ECO:0000256" key="9">
    <source>
        <dbReference type="ARBA" id="ARBA00022908"/>
    </source>
</evidence>
<dbReference type="SUPFAM" id="SSF53098">
    <property type="entry name" value="Ribonuclease H-like"/>
    <property type="match status" value="1"/>
</dbReference>
<dbReference type="Gene3D" id="3.30.420.10">
    <property type="entry name" value="Ribonuclease H-like superfamily/Ribonuclease H"/>
    <property type="match status" value="1"/>
</dbReference>
<keyword evidence="11" id="KW-0808">Transferase</keyword>
<dbReference type="GO" id="GO:0003964">
    <property type="term" value="F:RNA-directed DNA polymerase activity"/>
    <property type="evidence" value="ECO:0007669"/>
    <property type="project" value="UniProtKB-KW"/>
</dbReference>
<keyword evidence="11" id="KW-0239">DNA-directed DNA polymerase</keyword>
<keyword evidence="12" id="KW-0233">DNA recombination</keyword>
<keyword evidence="8" id="KW-0694">RNA-binding</keyword>
<evidence type="ECO:0000256" key="10">
    <source>
        <dbReference type="ARBA" id="ARBA00022918"/>
    </source>
</evidence>
<dbReference type="GO" id="GO:0004519">
    <property type="term" value="F:endonuclease activity"/>
    <property type="evidence" value="ECO:0007669"/>
    <property type="project" value="UniProtKB-KW"/>
</dbReference>
<keyword evidence="5" id="KW-0255">Endonuclease</keyword>
<evidence type="ECO:0000256" key="6">
    <source>
        <dbReference type="ARBA" id="ARBA00022801"/>
    </source>
</evidence>
<dbReference type="GO" id="GO:0032196">
    <property type="term" value="P:transposition"/>
    <property type="evidence" value="ECO:0007669"/>
    <property type="project" value="UniProtKB-KW"/>
</dbReference>
<keyword evidence="17" id="KW-1185">Reference proteome</keyword>
<dbReference type="PANTHER" id="PTHR42648:SF11">
    <property type="entry name" value="TRANSPOSON TY4-P GAG-POL POLYPROTEIN"/>
    <property type="match status" value="1"/>
</dbReference>
<evidence type="ECO:0000256" key="12">
    <source>
        <dbReference type="ARBA" id="ARBA00023172"/>
    </source>
</evidence>